<dbReference type="EnsemblMetazoa" id="GPPI041931-RA">
    <property type="protein sequence ID" value="GPPI041931-PA"/>
    <property type="gene ID" value="GPPI041931"/>
</dbReference>
<dbReference type="NCBIfam" id="NF003727">
    <property type="entry name" value="PRK05330.1"/>
    <property type="match status" value="1"/>
</dbReference>
<keyword evidence="5" id="KW-0597">Phosphoprotein</keyword>
<evidence type="ECO:0000256" key="1">
    <source>
        <dbReference type="ARBA" id="ARBA00005168"/>
    </source>
</evidence>
<name>A0A1B0BVM3_9MUSC</name>
<evidence type="ECO:0000256" key="6">
    <source>
        <dbReference type="ARBA" id="ARBA00022737"/>
    </source>
</evidence>
<feature type="compositionally biased region" description="Basic and acidic residues" evidence="12">
    <location>
        <begin position="65"/>
        <end position="126"/>
    </location>
</feature>
<dbReference type="InterPro" id="IPR006509">
    <property type="entry name" value="RBM39_SF"/>
</dbReference>
<dbReference type="EC" id="1.3.3.3" evidence="4"/>
<dbReference type="SUPFAM" id="SSF102886">
    <property type="entry name" value="Coproporphyrinogen III oxidase"/>
    <property type="match status" value="1"/>
</dbReference>
<dbReference type="InterPro" id="IPR001260">
    <property type="entry name" value="Coprogen_oxidase_aer"/>
</dbReference>
<dbReference type="InterPro" id="IPR036406">
    <property type="entry name" value="Coprogen_oxidase_aer_sf"/>
</dbReference>
<evidence type="ECO:0000256" key="10">
    <source>
        <dbReference type="ARBA" id="ARBA00023244"/>
    </source>
</evidence>
<dbReference type="VEuPathDB" id="VectorBase:GPPI041931"/>
<feature type="domain" description="RRM" evidence="13">
    <location>
        <begin position="237"/>
        <end position="314"/>
    </location>
</feature>
<dbReference type="EMBL" id="JXJN01021375">
    <property type="status" value="NOT_ANNOTATED_CDS"/>
    <property type="molecule type" value="Genomic_DNA"/>
</dbReference>
<feature type="region of interest" description="Disordered" evidence="12">
    <location>
        <begin position="1"/>
        <end position="234"/>
    </location>
</feature>
<evidence type="ECO:0000256" key="9">
    <source>
        <dbReference type="ARBA" id="ARBA00023133"/>
    </source>
</evidence>
<accession>A0A1B0BVM3</accession>
<dbReference type="CDD" id="cd12284">
    <property type="entry name" value="RRM2_RBM23_RBM39"/>
    <property type="match status" value="1"/>
</dbReference>
<reference evidence="14" key="2">
    <citation type="submission" date="2020-05" db="UniProtKB">
        <authorList>
            <consortium name="EnsemblMetazoa"/>
        </authorList>
    </citation>
    <scope>IDENTIFICATION</scope>
    <source>
        <strain evidence="14">IAEA</strain>
    </source>
</reference>
<reference evidence="15" key="1">
    <citation type="submission" date="2015-01" db="EMBL/GenBank/DDBJ databases">
        <authorList>
            <person name="Aksoy S."/>
            <person name="Warren W."/>
            <person name="Wilson R.K."/>
        </authorList>
    </citation>
    <scope>NUCLEOTIDE SEQUENCE [LARGE SCALE GENOMIC DNA]</scope>
    <source>
        <strain evidence="15">IAEA</strain>
    </source>
</reference>
<dbReference type="InterPro" id="IPR000504">
    <property type="entry name" value="RRM_dom"/>
</dbReference>
<feature type="compositionally biased region" description="Basic residues" evidence="12">
    <location>
        <begin position="183"/>
        <end position="213"/>
    </location>
</feature>
<dbReference type="FunFam" id="3.30.70.330:FF:000080">
    <property type="entry name" value="RNA-binding protein 39 isoform X1"/>
    <property type="match status" value="1"/>
</dbReference>
<evidence type="ECO:0000313" key="15">
    <source>
        <dbReference type="Proteomes" id="UP000092460"/>
    </source>
</evidence>
<dbReference type="InterPro" id="IPR035979">
    <property type="entry name" value="RBD_domain_sf"/>
</dbReference>
<evidence type="ECO:0000313" key="14">
    <source>
        <dbReference type="EnsemblMetazoa" id="GPPI041931-PA"/>
    </source>
</evidence>
<dbReference type="Pfam" id="PF15519">
    <property type="entry name" value="RBM39linker"/>
    <property type="match status" value="1"/>
</dbReference>
<keyword evidence="6" id="KW-0677">Repeat</keyword>
<dbReference type="GO" id="GO:0003723">
    <property type="term" value="F:RNA binding"/>
    <property type="evidence" value="ECO:0007669"/>
    <property type="project" value="UniProtKB-UniRule"/>
</dbReference>
<comment type="similarity">
    <text evidence="2">Belongs to the aerobic coproporphyrinogen-III oxidase family.</text>
</comment>
<dbReference type="GO" id="GO:0006782">
    <property type="term" value="P:protoporphyrinogen IX biosynthetic process"/>
    <property type="evidence" value="ECO:0007669"/>
    <property type="project" value="UniProtKB-UniPathway"/>
</dbReference>
<sequence length="990" mass="113184">MAEDFDVEAMLEAPYVKGNSTIGSDRGDEKDSGKRHNQRDHTKYDDTECASYSLEHNGQKYRSRSPSDSRINEGRHYRRSSERETVKEAERFRSRDKDRDRDRERDNKKTYGDRERDREKQRERSRSKDRRYRSRSREYRRSRSRDKPTSRARSERRASRSRDVRRSRSRNHRSKERVSPSREHRRSRSGRRSPPRNKSRRRSGSPRPYRHGRTPPNGLGPDRSPLSELSPEERDARTVFCMQLSQRVRARDLEEFFSSVGKVRDVRLITCNKTKRFKGIAYIEFKEPESVALALGLSGQRLLGIPISVQHTQAEKNRIANAVPVFTPKNHTGPMRLYVGSLHFNITEEMLRGIFEPFGKIDSIQLIMDSETGRSKGYGFITYHNAEDAKKALEQLNGFELAGRPMKVGNVTERLDMNTTSLDTDEMDRSGIDLGATGRLQLMFKLAEGAGLAVPQAAANALLATAPQPAPIQTQTQTPPIATQCFMLSNMFDPRTETNPNWDSEIRDDVIDECSKHGGILHIYVDKVSPTGNVYVKCPSITTAVLAVNALHGRWFAGRVIAAVYVPLLNYHSMFPDAITAVNLLASNRKSTDYSILSDNTMVHSLRKFKSMRSNPFACRGAQTQLHGVLTGAGIGIFISVTLAQMSAKDKRRKLNTSLYMAPPITDADHLLTEENDMKTKMELLIMKIQADFCHALEAEEYGGQKFKVDRWLRTEGGGGITCVLQDGEVFEKAGVNISVVTGHLPPSAVQQMRTRGKKLSEGERPFFAAGVSAVIHPRNPMVPTIHFNYRYFEVTNNDGSKQWWFGGGTDLTPYYLNEEDAIHFHKTLKNACDEYDILYYPKFKKWCDEYFRIEHRNECRGLGGIFFDDLDSPSQENAYKFVAACACAVIPSYLPLVRCHKNDEYGDRERQWQLLRRGRYVEFNLIYDRGTKFGLYTPGARYESILMSLPLTARWEYMHTPPENSKENKLIEVLQNPKDWVPFDPVRVS</sequence>
<evidence type="ECO:0000256" key="5">
    <source>
        <dbReference type="ARBA" id="ARBA00022553"/>
    </source>
</evidence>
<dbReference type="GO" id="GO:0005634">
    <property type="term" value="C:nucleus"/>
    <property type="evidence" value="ECO:0007669"/>
    <property type="project" value="InterPro"/>
</dbReference>
<dbReference type="STRING" id="67801.A0A1B0BVM3"/>
<dbReference type="InterPro" id="IPR018375">
    <property type="entry name" value="Coprogen_oxidase_CS"/>
</dbReference>
<dbReference type="Gene3D" id="3.40.1500.10">
    <property type="entry name" value="Coproporphyrinogen III oxidase, aerobic"/>
    <property type="match status" value="1"/>
</dbReference>
<evidence type="ECO:0000256" key="11">
    <source>
        <dbReference type="PROSITE-ProRule" id="PRU00176"/>
    </source>
</evidence>
<evidence type="ECO:0000256" key="7">
    <source>
        <dbReference type="ARBA" id="ARBA00022884"/>
    </source>
</evidence>
<protein>
    <recommendedName>
        <fullName evidence="4">coproporphyrinogen oxidase</fullName>
        <ecNumber evidence="4">1.3.3.3</ecNumber>
    </recommendedName>
</protein>
<proteinExistence type="inferred from homology"/>
<dbReference type="AlphaFoldDB" id="A0A1B0BVM3"/>
<dbReference type="FunFam" id="3.30.70.330:FF:000090">
    <property type="entry name" value="RNA-binding protein 39 isoform X1"/>
    <property type="match status" value="1"/>
</dbReference>
<evidence type="ECO:0000256" key="8">
    <source>
        <dbReference type="ARBA" id="ARBA00023002"/>
    </source>
</evidence>
<dbReference type="GO" id="GO:0004109">
    <property type="term" value="F:coproporphyrinogen oxidase activity"/>
    <property type="evidence" value="ECO:0007669"/>
    <property type="project" value="UniProtKB-EC"/>
</dbReference>
<feature type="domain" description="RRM" evidence="13">
    <location>
        <begin position="335"/>
        <end position="413"/>
    </location>
</feature>
<dbReference type="FunFam" id="3.40.1500.10:FF:000002">
    <property type="entry name" value="oxygen-dependent coproporphyrinogen-III oxidase, mitochondrial"/>
    <property type="match status" value="1"/>
</dbReference>
<comment type="subunit">
    <text evidence="3">Homodimer.</text>
</comment>
<dbReference type="GO" id="GO:0006397">
    <property type="term" value="P:mRNA processing"/>
    <property type="evidence" value="ECO:0007669"/>
    <property type="project" value="InterPro"/>
</dbReference>
<comment type="pathway">
    <text evidence="1">Porphyrin-containing compound metabolism; protoporphyrin-IX biosynthesis; protoporphyrinogen-IX from coproporphyrinogen-III (O2 route): step 1/1.</text>
</comment>
<dbReference type="UniPathway" id="UPA00251">
    <property type="reaction ID" value="UER00322"/>
</dbReference>
<evidence type="ECO:0000259" key="13">
    <source>
        <dbReference type="PROSITE" id="PS50102"/>
    </source>
</evidence>
<keyword evidence="7 11" id="KW-0694">RNA-binding</keyword>
<dbReference type="SUPFAM" id="SSF54928">
    <property type="entry name" value="RNA-binding domain, RBD"/>
    <property type="match status" value="2"/>
</dbReference>
<evidence type="ECO:0000256" key="4">
    <source>
        <dbReference type="ARBA" id="ARBA00012869"/>
    </source>
</evidence>
<evidence type="ECO:0000256" key="3">
    <source>
        <dbReference type="ARBA" id="ARBA00011738"/>
    </source>
</evidence>
<keyword evidence="9" id="KW-0350">Heme biosynthesis</keyword>
<dbReference type="Pfam" id="PF01218">
    <property type="entry name" value="Coprogen_oxidas"/>
    <property type="match status" value="1"/>
</dbReference>
<evidence type="ECO:0000256" key="2">
    <source>
        <dbReference type="ARBA" id="ARBA00010644"/>
    </source>
</evidence>
<dbReference type="PROSITE" id="PS01021">
    <property type="entry name" value="COPROGEN_OXIDASE"/>
    <property type="match status" value="1"/>
</dbReference>
<dbReference type="PANTHER" id="PTHR48036">
    <property type="entry name" value="SPLICING FACTOR (PAD-1), PUTATIVE (AFU_ORTHOLOGUE AFUA_1G15810)-RELATED"/>
    <property type="match status" value="1"/>
</dbReference>
<keyword evidence="10" id="KW-0627">Porphyrin biosynthesis</keyword>
<dbReference type="Pfam" id="PF00076">
    <property type="entry name" value="RRM_1"/>
    <property type="match status" value="2"/>
</dbReference>
<dbReference type="InterPro" id="IPR012677">
    <property type="entry name" value="Nucleotide-bd_a/b_plait_sf"/>
</dbReference>
<organism evidence="14 15">
    <name type="scientific">Glossina palpalis gambiensis</name>
    <dbReference type="NCBI Taxonomy" id="67801"/>
    <lineage>
        <taxon>Eukaryota</taxon>
        <taxon>Metazoa</taxon>
        <taxon>Ecdysozoa</taxon>
        <taxon>Arthropoda</taxon>
        <taxon>Hexapoda</taxon>
        <taxon>Insecta</taxon>
        <taxon>Pterygota</taxon>
        <taxon>Neoptera</taxon>
        <taxon>Endopterygota</taxon>
        <taxon>Diptera</taxon>
        <taxon>Brachycera</taxon>
        <taxon>Muscomorpha</taxon>
        <taxon>Hippoboscoidea</taxon>
        <taxon>Glossinidae</taxon>
        <taxon>Glossina</taxon>
    </lineage>
</organism>
<dbReference type="CDD" id="cd12285">
    <property type="entry name" value="RRM3_RBM39_like"/>
    <property type="match status" value="1"/>
</dbReference>
<evidence type="ECO:0000256" key="12">
    <source>
        <dbReference type="SAM" id="MobiDB-lite"/>
    </source>
</evidence>
<keyword evidence="8" id="KW-0560">Oxidoreductase</keyword>
<keyword evidence="15" id="KW-1185">Reference proteome</keyword>
<dbReference type="SMART" id="SM00360">
    <property type="entry name" value="RRM"/>
    <property type="match status" value="3"/>
</dbReference>
<dbReference type="Proteomes" id="UP000092460">
    <property type="component" value="Unassembled WGS sequence"/>
</dbReference>
<dbReference type="Gene3D" id="3.30.70.330">
    <property type="match status" value="3"/>
</dbReference>
<dbReference type="NCBIfam" id="TIGR01622">
    <property type="entry name" value="SF-CC1"/>
    <property type="match status" value="1"/>
</dbReference>
<feature type="compositionally biased region" description="Basic and acidic residues" evidence="12">
    <location>
        <begin position="135"/>
        <end position="166"/>
    </location>
</feature>
<feature type="compositionally biased region" description="Basic and acidic residues" evidence="12">
    <location>
        <begin position="25"/>
        <end position="46"/>
    </location>
</feature>
<dbReference type="PROSITE" id="PS50102">
    <property type="entry name" value="RRM"/>
    <property type="match status" value="2"/>
</dbReference>
<dbReference type="CDD" id="cd12283">
    <property type="entry name" value="RRM1_RBM39_like"/>
    <property type="match status" value="1"/>
</dbReference>
<dbReference type="PRINTS" id="PR00073">
    <property type="entry name" value="COPRGNOXDASE"/>
</dbReference>
<dbReference type="InterPro" id="IPR029123">
    <property type="entry name" value="RBM39_linker"/>
</dbReference>